<protein>
    <recommendedName>
        <fullName evidence="4">Outer membrane protein beta-barrel domain-containing protein</fullName>
    </recommendedName>
</protein>
<accession>A0ABQ1K2G8</accession>
<evidence type="ECO:0000313" key="3">
    <source>
        <dbReference type="Proteomes" id="UP000615760"/>
    </source>
</evidence>
<proteinExistence type="predicted"/>
<name>A0ABQ1K2G8_9FLAO</name>
<reference evidence="3" key="1">
    <citation type="journal article" date="2019" name="Int. J. Syst. Evol. Microbiol.">
        <title>The Global Catalogue of Microorganisms (GCM) 10K type strain sequencing project: providing services to taxonomists for standard genome sequencing and annotation.</title>
        <authorList>
            <consortium name="The Broad Institute Genomics Platform"/>
            <consortium name="The Broad Institute Genome Sequencing Center for Infectious Disease"/>
            <person name="Wu L."/>
            <person name="Ma J."/>
        </authorList>
    </citation>
    <scope>NUCLEOTIDE SEQUENCE [LARGE SCALE GENOMIC DNA]</scope>
    <source>
        <strain evidence="3">CGMCC 1.15461</strain>
    </source>
</reference>
<evidence type="ECO:0008006" key="4">
    <source>
        <dbReference type="Google" id="ProtNLM"/>
    </source>
</evidence>
<dbReference type="RefSeq" id="WP_188621908.1">
    <property type="nucleotide sequence ID" value="NZ_BMJE01000009.1"/>
</dbReference>
<comment type="caution">
    <text evidence="2">The sequence shown here is derived from an EMBL/GenBank/DDBJ whole genome shotgun (WGS) entry which is preliminary data.</text>
</comment>
<dbReference type="Proteomes" id="UP000615760">
    <property type="component" value="Unassembled WGS sequence"/>
</dbReference>
<keyword evidence="1" id="KW-0732">Signal</keyword>
<keyword evidence="3" id="KW-1185">Reference proteome</keyword>
<evidence type="ECO:0000256" key="1">
    <source>
        <dbReference type="SAM" id="SignalP"/>
    </source>
</evidence>
<sequence length="399" mass="46881">MKKLFLFLFIAIHSIALAQTTYNQGYYIDNNNNKTECLIRSGAWQNNSEQFRYKFNENSSEEIKTIEEVKEFYISNEAKFKRFTVAIDKSSTLMNQLSESPNPEWATETIFLKVLVEGDINLYEYQDSNIKKYFFSTDTHEKAEQLMYREYKVIDGIRKNNHYRQQLYNLMKDRINSKSRFEYISYKKNSLTKLFLEYNGDKAKNLSKKEFSGSLNVKITAGLVPSSLTVNNNVISYGTFDFGNKTSFRIGTEVEYIMPFNKNKWAIFLNPNYYSFNGDGSNSRSDFSVKYHNIELPLGIRYYFYLNTDTKFYINPIVNYTISLSSSKLEYTAINNRETILELPIGNERTTTFAFGTGFAYKNFSIEGRFHIVKDILKNYNYWDSELKTFDIILGYKIF</sequence>
<organism evidence="2 3">
    <name type="scientific">Flavobacterium suaedae</name>
    <dbReference type="NCBI Taxonomy" id="1767027"/>
    <lineage>
        <taxon>Bacteria</taxon>
        <taxon>Pseudomonadati</taxon>
        <taxon>Bacteroidota</taxon>
        <taxon>Flavobacteriia</taxon>
        <taxon>Flavobacteriales</taxon>
        <taxon>Flavobacteriaceae</taxon>
        <taxon>Flavobacterium</taxon>
    </lineage>
</organism>
<dbReference type="EMBL" id="BMJE01000009">
    <property type="protein sequence ID" value="GGB86032.1"/>
    <property type="molecule type" value="Genomic_DNA"/>
</dbReference>
<feature type="chain" id="PRO_5045205435" description="Outer membrane protein beta-barrel domain-containing protein" evidence="1">
    <location>
        <begin position="19"/>
        <end position="399"/>
    </location>
</feature>
<feature type="signal peptide" evidence="1">
    <location>
        <begin position="1"/>
        <end position="18"/>
    </location>
</feature>
<gene>
    <name evidence="2" type="ORF">GCM10007424_27600</name>
</gene>
<evidence type="ECO:0000313" key="2">
    <source>
        <dbReference type="EMBL" id="GGB86032.1"/>
    </source>
</evidence>